<dbReference type="AlphaFoldDB" id="A0A482IUD4"/>
<evidence type="ECO:0000313" key="8">
    <source>
        <dbReference type="EMBL" id="QBP12508.1"/>
    </source>
</evidence>
<sequence>MCALNRSVLALVFLSAAYIAMPARASEQDSQKASPSVGKTPTAAQIAGWNIDVLPDGTGLPAGKGTVSEGKKIYAAQCAACHGANLEGMPIAPRLVGGIGTLTNDIPTKTVGSFWPYATGVFDYIRRAMPLTAPGSLKSNELYSVVAFILSQNGIVPADAVLDAKTLPAVKMPNRDGFYPSVESEKLAKPRGSDK</sequence>
<keyword evidence="1 4" id="KW-0349">Heme</keyword>
<evidence type="ECO:0000256" key="4">
    <source>
        <dbReference type="PROSITE-ProRule" id="PRU00433"/>
    </source>
</evidence>
<dbReference type="GO" id="GO:0046872">
    <property type="term" value="F:metal ion binding"/>
    <property type="evidence" value="ECO:0007669"/>
    <property type="project" value="UniProtKB-KW"/>
</dbReference>
<evidence type="ECO:0000313" key="9">
    <source>
        <dbReference type="Proteomes" id="UP000253772"/>
    </source>
</evidence>
<evidence type="ECO:0000256" key="3">
    <source>
        <dbReference type="ARBA" id="ARBA00023004"/>
    </source>
</evidence>
<evidence type="ECO:0000256" key="2">
    <source>
        <dbReference type="ARBA" id="ARBA00022723"/>
    </source>
</evidence>
<dbReference type="PANTHER" id="PTHR35008">
    <property type="entry name" value="BLL4482 PROTEIN-RELATED"/>
    <property type="match status" value="1"/>
</dbReference>
<feature type="compositionally biased region" description="Basic and acidic residues" evidence="5">
    <location>
        <begin position="183"/>
        <end position="195"/>
    </location>
</feature>
<proteinExistence type="predicted"/>
<dbReference type="GO" id="GO:0020037">
    <property type="term" value="F:heme binding"/>
    <property type="evidence" value="ECO:0007669"/>
    <property type="project" value="InterPro"/>
</dbReference>
<keyword evidence="2 4" id="KW-0479">Metal-binding</keyword>
<dbReference type="Proteomes" id="UP000253772">
    <property type="component" value="Chromosome c2"/>
</dbReference>
<dbReference type="Pfam" id="PF00034">
    <property type="entry name" value="Cytochrom_C"/>
    <property type="match status" value="1"/>
</dbReference>
<evidence type="ECO:0000259" key="7">
    <source>
        <dbReference type="PROSITE" id="PS51007"/>
    </source>
</evidence>
<dbReference type="OrthoDB" id="9811281at2"/>
<keyword evidence="6" id="KW-0732">Signal</keyword>
<evidence type="ECO:0000256" key="1">
    <source>
        <dbReference type="ARBA" id="ARBA00022617"/>
    </source>
</evidence>
<protein>
    <submittedName>
        <fullName evidence="8">Cytochrome c</fullName>
    </submittedName>
</protein>
<feature type="region of interest" description="Disordered" evidence="5">
    <location>
        <begin position="174"/>
        <end position="195"/>
    </location>
</feature>
<accession>A0A482IUD4</accession>
<dbReference type="EMBL" id="CP037901">
    <property type="protein sequence ID" value="QBP12508.1"/>
    <property type="molecule type" value="Genomic_DNA"/>
</dbReference>
<gene>
    <name evidence="8" type="ORF">DDF84_022540</name>
</gene>
<dbReference type="PROSITE" id="PS51007">
    <property type="entry name" value="CYTC"/>
    <property type="match status" value="1"/>
</dbReference>
<feature type="signal peptide" evidence="6">
    <location>
        <begin position="1"/>
        <end position="25"/>
    </location>
</feature>
<feature type="domain" description="Cytochrome c" evidence="7">
    <location>
        <begin position="65"/>
        <end position="153"/>
    </location>
</feature>
<dbReference type="InterPro" id="IPR009056">
    <property type="entry name" value="Cyt_c-like_dom"/>
</dbReference>
<reference evidence="8 9" key="1">
    <citation type="submission" date="2019-03" db="EMBL/GenBank/DDBJ databases">
        <title>Comparative insights into the high quality Complete genome sequence of highly metal resistant Cupriavidus metallidurans strain BS1 isolated from a gold-copper mine.</title>
        <authorList>
            <person name="Mazhar H.S."/>
            <person name="Rensing C."/>
        </authorList>
    </citation>
    <scope>NUCLEOTIDE SEQUENCE [LARGE SCALE GENOMIC DNA]</scope>
    <source>
        <strain evidence="8 9">BS1</strain>
    </source>
</reference>
<keyword evidence="3 4" id="KW-0408">Iron</keyword>
<dbReference type="Gene3D" id="1.10.760.10">
    <property type="entry name" value="Cytochrome c-like domain"/>
    <property type="match status" value="1"/>
</dbReference>
<name>A0A482IUD4_9BURK</name>
<dbReference type="InterPro" id="IPR051459">
    <property type="entry name" value="Cytochrome_c-type_DH"/>
</dbReference>
<dbReference type="PANTHER" id="PTHR35008:SF8">
    <property type="entry name" value="ALCOHOL DEHYDROGENASE CYTOCHROME C SUBUNIT"/>
    <property type="match status" value="1"/>
</dbReference>
<dbReference type="InterPro" id="IPR036909">
    <property type="entry name" value="Cyt_c-like_dom_sf"/>
</dbReference>
<organism evidence="8 9">
    <name type="scientific">Cupriavidus metallidurans</name>
    <dbReference type="NCBI Taxonomy" id="119219"/>
    <lineage>
        <taxon>Bacteria</taxon>
        <taxon>Pseudomonadati</taxon>
        <taxon>Pseudomonadota</taxon>
        <taxon>Betaproteobacteria</taxon>
        <taxon>Burkholderiales</taxon>
        <taxon>Burkholderiaceae</taxon>
        <taxon>Cupriavidus</taxon>
    </lineage>
</organism>
<dbReference type="SUPFAM" id="SSF46626">
    <property type="entry name" value="Cytochrome c"/>
    <property type="match status" value="1"/>
</dbReference>
<dbReference type="GO" id="GO:0009055">
    <property type="term" value="F:electron transfer activity"/>
    <property type="evidence" value="ECO:0007669"/>
    <property type="project" value="InterPro"/>
</dbReference>
<feature type="chain" id="PRO_5019821365" evidence="6">
    <location>
        <begin position="26"/>
        <end position="195"/>
    </location>
</feature>
<evidence type="ECO:0000256" key="6">
    <source>
        <dbReference type="SAM" id="SignalP"/>
    </source>
</evidence>
<evidence type="ECO:0000256" key="5">
    <source>
        <dbReference type="SAM" id="MobiDB-lite"/>
    </source>
</evidence>